<dbReference type="InterPro" id="IPR016040">
    <property type="entry name" value="NAD(P)-bd_dom"/>
</dbReference>
<dbReference type="PANTHER" id="PTHR43355:SF2">
    <property type="entry name" value="FLAVIN REDUCTASE (NADPH)"/>
    <property type="match status" value="1"/>
</dbReference>
<dbReference type="EMBL" id="CP034248">
    <property type="protein sequence ID" value="AZK45002.1"/>
    <property type="molecule type" value="Genomic_DNA"/>
</dbReference>
<dbReference type="Gene3D" id="3.40.50.720">
    <property type="entry name" value="NAD(P)-binding Rossmann-like Domain"/>
    <property type="match status" value="1"/>
</dbReference>
<evidence type="ECO:0000259" key="1">
    <source>
        <dbReference type="Pfam" id="PF13460"/>
    </source>
</evidence>
<dbReference type="CDD" id="cd05244">
    <property type="entry name" value="BVR-B_like_SDR_a"/>
    <property type="match status" value="1"/>
</dbReference>
<dbReference type="Pfam" id="PF13460">
    <property type="entry name" value="NAD_binding_10"/>
    <property type="match status" value="1"/>
</dbReference>
<feature type="domain" description="NAD(P)-binding" evidence="1">
    <location>
        <begin position="7"/>
        <end position="197"/>
    </location>
</feature>
<reference evidence="2 3" key="1">
    <citation type="submission" date="2018-11" db="EMBL/GenBank/DDBJ databases">
        <title>Genome sequencing of Paenibacillus lentus DSM25539(T).</title>
        <authorList>
            <person name="Kook J.-K."/>
            <person name="Park S.-N."/>
            <person name="Lim Y.K."/>
        </authorList>
    </citation>
    <scope>NUCLEOTIDE SEQUENCE [LARGE SCALE GENOMIC DNA]</scope>
    <source>
        <strain evidence="2 3">DSM 25539</strain>
    </source>
</reference>
<evidence type="ECO:0000313" key="2">
    <source>
        <dbReference type="EMBL" id="AZK45002.1"/>
    </source>
</evidence>
<protein>
    <submittedName>
        <fullName evidence="2">NAD(P)-dependent oxidoreductase</fullName>
    </submittedName>
</protein>
<dbReference type="InterPro" id="IPR051606">
    <property type="entry name" value="Polyketide_Oxido-like"/>
</dbReference>
<dbReference type="Proteomes" id="UP000273145">
    <property type="component" value="Chromosome"/>
</dbReference>
<dbReference type="SUPFAM" id="SSF51735">
    <property type="entry name" value="NAD(P)-binding Rossmann-fold domains"/>
    <property type="match status" value="1"/>
</dbReference>
<dbReference type="RefSeq" id="WP_125081137.1">
    <property type="nucleotide sequence ID" value="NZ_CP034248.1"/>
</dbReference>
<dbReference type="InterPro" id="IPR036291">
    <property type="entry name" value="NAD(P)-bd_dom_sf"/>
</dbReference>
<gene>
    <name evidence="2" type="ORF">EIM92_01340</name>
</gene>
<proteinExistence type="predicted"/>
<dbReference type="KEGG" id="plen:EIM92_01340"/>
<name>A0A3S8RQ10_9BACL</name>
<keyword evidence="3" id="KW-1185">Reference proteome</keyword>
<dbReference type="GO" id="GO:0016646">
    <property type="term" value="F:oxidoreductase activity, acting on the CH-NH group of donors, NAD or NADP as acceptor"/>
    <property type="evidence" value="ECO:0007669"/>
    <property type="project" value="TreeGrafter"/>
</dbReference>
<dbReference type="AlphaFoldDB" id="A0A3S8RQ10"/>
<evidence type="ECO:0000313" key="3">
    <source>
        <dbReference type="Proteomes" id="UP000273145"/>
    </source>
</evidence>
<organism evidence="2 3">
    <name type="scientific">Paenibacillus lentus</name>
    <dbReference type="NCBI Taxonomy" id="1338368"/>
    <lineage>
        <taxon>Bacteria</taxon>
        <taxon>Bacillati</taxon>
        <taxon>Bacillota</taxon>
        <taxon>Bacilli</taxon>
        <taxon>Bacillales</taxon>
        <taxon>Paenibacillaceae</taxon>
        <taxon>Paenibacillus</taxon>
    </lineage>
</organism>
<dbReference type="PANTHER" id="PTHR43355">
    <property type="entry name" value="FLAVIN REDUCTASE (NADPH)"/>
    <property type="match status" value="1"/>
</dbReference>
<sequence>MKILIFGGTGTIGKAILAEALRRGHEVTAVVRNTVKLEGLEDQEGLHLLQGDILMPESIAKAVEGRDLVISAYGPKFGEEDELPEAARSLVEGVKRGGVRRLIVVGGAGGLEVEPGVLLMDTPEFPEEIRPLARAHDEAYQVYKASDLLWTVLSPAAVIEPGKRTGQFRIGTNRLVTDERDQSRISIEDYAVALLDEAEDPQFPGARFTVAY</sequence>
<accession>A0A3S8RQ10</accession>
<dbReference type="OrthoDB" id="9785372at2"/>